<dbReference type="OrthoDB" id="1716816at2759"/>
<evidence type="ECO:0000313" key="7">
    <source>
        <dbReference type="EMBL" id="KIK97534.1"/>
    </source>
</evidence>
<gene>
    <name evidence="7" type="ORF">PAXRUDRAFT_136127</name>
</gene>
<dbReference type="Pfam" id="PF01494">
    <property type="entry name" value="FAD_binding_3"/>
    <property type="match status" value="1"/>
</dbReference>
<keyword evidence="3" id="KW-0274">FAD</keyword>
<dbReference type="SUPFAM" id="SSF52833">
    <property type="entry name" value="Thioredoxin-like"/>
    <property type="match status" value="1"/>
</dbReference>
<reference evidence="7 8" key="1">
    <citation type="submission" date="2014-04" db="EMBL/GenBank/DDBJ databases">
        <authorList>
            <consortium name="DOE Joint Genome Institute"/>
            <person name="Kuo A."/>
            <person name="Kohler A."/>
            <person name="Jargeat P."/>
            <person name="Nagy L.G."/>
            <person name="Floudas D."/>
            <person name="Copeland A."/>
            <person name="Barry K.W."/>
            <person name="Cichocki N."/>
            <person name="Veneault-Fourrey C."/>
            <person name="LaButti K."/>
            <person name="Lindquist E.A."/>
            <person name="Lipzen A."/>
            <person name="Lundell T."/>
            <person name="Morin E."/>
            <person name="Murat C."/>
            <person name="Sun H."/>
            <person name="Tunlid A."/>
            <person name="Henrissat B."/>
            <person name="Grigoriev I.V."/>
            <person name="Hibbett D.S."/>
            <person name="Martin F."/>
            <person name="Nordberg H.P."/>
            <person name="Cantor M.N."/>
            <person name="Hua S.X."/>
        </authorList>
    </citation>
    <scope>NUCLEOTIDE SEQUENCE [LARGE SCALE GENOMIC DNA]</scope>
    <source>
        <strain evidence="7 8">Ve08.2h10</strain>
    </source>
</reference>
<dbReference type="PANTHER" id="PTHR43004:SF20">
    <property type="entry name" value="2-MONOOXYGENASE, PUTATIVE (AFU_ORTHOLOGUE AFUA_1G13660)-RELATED"/>
    <property type="match status" value="1"/>
</dbReference>
<sequence length="604" mass="66996">MSLESCVDVLIIGAGPAGLMCANALAMAGIDVRIIERRPTKLTVGQADGIQSRTIESYGLAGRLIREGNQVYMSAFYGPNERGEIECTRRERLVTPPTACFPFIITLHQGAIESILLDSMSRHGVKMDQPVAPSAIEVSEDTEELANMSSYPVKVTLERLDAVGDATKTESVRAKFVIGADGAHSWVRKALNIAMEGEHTDAIWGVIDMIPDTDFPDIRKLTKIQSTNGTCMIIPREDEKVRLYIQLSEADVPFDPSTGRVDKSRMRPEKLFEVVRKMFRPFELRTSGFEWWTIYIVGQRIASSYSVRERVFIAGDACHTHSPKAGQGMNASMNDSHNLAWKLAQVLRGWASPSLLKTYELERRQFAQDLITFDKEYSVLFSGKPRTGDNPNGLSHENFVRVSEKFGSLITGIGVQYAPSSLVNVKHQGCASNLVIGQRMLPQIFVRAADALPIEIQDMLPADVRFKILIFTGILTDTQISNVNSLAMQLGKPSSFLQKYTKHGNVWSLFDIITIVAGRKEEANFLDVPPLFRQHWSKVLLDDVDVTQRRGGCGYETFGIDPTAITFVVVRPDGYVGMVAPSPALDDVDSYFSSFLIPRGLFSS</sequence>
<dbReference type="InterPro" id="IPR012941">
    <property type="entry name" value="Phe_hydrox_C_dim_dom"/>
</dbReference>
<dbReference type="InterPro" id="IPR050641">
    <property type="entry name" value="RIFMO-like"/>
</dbReference>
<keyword evidence="8" id="KW-1185">Reference proteome</keyword>
<dbReference type="GO" id="GO:0016709">
    <property type="term" value="F:oxidoreductase activity, acting on paired donors, with incorporation or reduction of molecular oxygen, NAD(P)H as one donor, and incorporation of one atom of oxygen"/>
    <property type="evidence" value="ECO:0007669"/>
    <property type="project" value="UniProtKB-ARBA"/>
</dbReference>
<dbReference type="InterPro" id="IPR036188">
    <property type="entry name" value="FAD/NAD-bd_sf"/>
</dbReference>
<dbReference type="SUPFAM" id="SSF51905">
    <property type="entry name" value="FAD/NAD(P)-binding domain"/>
    <property type="match status" value="1"/>
</dbReference>
<feature type="domain" description="FAD-binding" evidence="5">
    <location>
        <begin position="7"/>
        <end position="373"/>
    </location>
</feature>
<evidence type="ECO:0000259" key="5">
    <source>
        <dbReference type="Pfam" id="PF01494"/>
    </source>
</evidence>
<dbReference type="InParanoid" id="A0A0D0E7A8"/>
<dbReference type="HOGENOM" id="CLU_009665_9_2_1"/>
<dbReference type="GO" id="GO:0071949">
    <property type="term" value="F:FAD binding"/>
    <property type="evidence" value="ECO:0007669"/>
    <property type="project" value="InterPro"/>
</dbReference>
<keyword evidence="4" id="KW-0560">Oxidoreductase</keyword>
<evidence type="ECO:0000256" key="2">
    <source>
        <dbReference type="ARBA" id="ARBA00022630"/>
    </source>
</evidence>
<dbReference type="PRINTS" id="PR00420">
    <property type="entry name" value="RNGMNOXGNASE"/>
</dbReference>
<dbReference type="Gene3D" id="3.30.9.10">
    <property type="entry name" value="D-Amino Acid Oxidase, subunit A, domain 2"/>
    <property type="match status" value="2"/>
</dbReference>
<accession>A0A0D0E7A8</accession>
<evidence type="ECO:0000313" key="8">
    <source>
        <dbReference type="Proteomes" id="UP000054538"/>
    </source>
</evidence>
<protein>
    <recommendedName>
        <fullName evidence="9">Phenol 2-monooxygenase</fullName>
    </recommendedName>
</protein>
<dbReference type="CDD" id="cd02979">
    <property type="entry name" value="PHOX_C"/>
    <property type="match status" value="1"/>
</dbReference>
<dbReference type="STRING" id="930991.A0A0D0E7A8"/>
<dbReference type="Proteomes" id="UP000054538">
    <property type="component" value="Unassembled WGS sequence"/>
</dbReference>
<evidence type="ECO:0000256" key="1">
    <source>
        <dbReference type="ARBA" id="ARBA00007801"/>
    </source>
</evidence>
<dbReference type="InterPro" id="IPR038220">
    <property type="entry name" value="PHOX_C_sf"/>
</dbReference>
<name>A0A0D0E7A8_9AGAM</name>
<dbReference type="PANTHER" id="PTHR43004">
    <property type="entry name" value="TRK SYSTEM POTASSIUM UPTAKE PROTEIN"/>
    <property type="match status" value="1"/>
</dbReference>
<dbReference type="InterPro" id="IPR036249">
    <property type="entry name" value="Thioredoxin-like_sf"/>
</dbReference>
<reference evidence="8" key="2">
    <citation type="submission" date="2015-01" db="EMBL/GenBank/DDBJ databases">
        <title>Evolutionary Origins and Diversification of the Mycorrhizal Mutualists.</title>
        <authorList>
            <consortium name="DOE Joint Genome Institute"/>
            <consortium name="Mycorrhizal Genomics Consortium"/>
            <person name="Kohler A."/>
            <person name="Kuo A."/>
            <person name="Nagy L.G."/>
            <person name="Floudas D."/>
            <person name="Copeland A."/>
            <person name="Barry K.W."/>
            <person name="Cichocki N."/>
            <person name="Veneault-Fourrey C."/>
            <person name="LaButti K."/>
            <person name="Lindquist E.A."/>
            <person name="Lipzen A."/>
            <person name="Lundell T."/>
            <person name="Morin E."/>
            <person name="Murat C."/>
            <person name="Riley R."/>
            <person name="Ohm R."/>
            <person name="Sun H."/>
            <person name="Tunlid A."/>
            <person name="Henrissat B."/>
            <person name="Grigoriev I.V."/>
            <person name="Hibbett D.S."/>
            <person name="Martin F."/>
        </authorList>
    </citation>
    <scope>NUCLEOTIDE SEQUENCE [LARGE SCALE GENOMIC DNA]</scope>
    <source>
        <strain evidence="8">Ve08.2h10</strain>
    </source>
</reference>
<organism evidence="7 8">
    <name type="scientific">Paxillus rubicundulus Ve08.2h10</name>
    <dbReference type="NCBI Taxonomy" id="930991"/>
    <lineage>
        <taxon>Eukaryota</taxon>
        <taxon>Fungi</taxon>
        <taxon>Dikarya</taxon>
        <taxon>Basidiomycota</taxon>
        <taxon>Agaricomycotina</taxon>
        <taxon>Agaricomycetes</taxon>
        <taxon>Agaricomycetidae</taxon>
        <taxon>Boletales</taxon>
        <taxon>Paxilineae</taxon>
        <taxon>Paxillaceae</taxon>
        <taxon>Paxillus</taxon>
    </lineage>
</organism>
<dbReference type="Gene3D" id="3.40.30.20">
    <property type="match status" value="1"/>
</dbReference>
<dbReference type="Pfam" id="PF07976">
    <property type="entry name" value="Phe_hydrox_dim"/>
    <property type="match status" value="1"/>
</dbReference>
<dbReference type="SUPFAM" id="SSF54373">
    <property type="entry name" value="FAD-linked reductases, C-terminal domain"/>
    <property type="match status" value="1"/>
</dbReference>
<dbReference type="Gene3D" id="3.50.50.60">
    <property type="entry name" value="FAD/NAD(P)-binding domain"/>
    <property type="match status" value="2"/>
</dbReference>
<evidence type="ECO:0000256" key="3">
    <source>
        <dbReference type="ARBA" id="ARBA00022827"/>
    </source>
</evidence>
<dbReference type="EMBL" id="KN824931">
    <property type="protein sequence ID" value="KIK97534.1"/>
    <property type="molecule type" value="Genomic_DNA"/>
</dbReference>
<evidence type="ECO:0000259" key="6">
    <source>
        <dbReference type="Pfam" id="PF07976"/>
    </source>
</evidence>
<dbReference type="InterPro" id="IPR002938">
    <property type="entry name" value="FAD-bd"/>
</dbReference>
<comment type="similarity">
    <text evidence="1">Belongs to the PheA/TfdB FAD monooxygenase family.</text>
</comment>
<feature type="domain" description="Phenol hydroxylase-like C-terminal dimerisation" evidence="6">
    <location>
        <begin position="415"/>
        <end position="598"/>
    </location>
</feature>
<evidence type="ECO:0008006" key="9">
    <source>
        <dbReference type="Google" id="ProtNLM"/>
    </source>
</evidence>
<keyword evidence="2" id="KW-0285">Flavoprotein</keyword>
<dbReference type="AlphaFoldDB" id="A0A0D0E7A8"/>
<proteinExistence type="inferred from homology"/>
<evidence type="ECO:0000256" key="4">
    <source>
        <dbReference type="ARBA" id="ARBA00023002"/>
    </source>
</evidence>